<organism evidence="7 8">
    <name type="scientific">Cyprinus carpio</name>
    <name type="common">Common carp</name>
    <dbReference type="NCBI Taxonomy" id="7962"/>
    <lineage>
        <taxon>Eukaryota</taxon>
        <taxon>Metazoa</taxon>
        <taxon>Chordata</taxon>
        <taxon>Craniata</taxon>
        <taxon>Vertebrata</taxon>
        <taxon>Euteleostomi</taxon>
        <taxon>Actinopterygii</taxon>
        <taxon>Neopterygii</taxon>
        <taxon>Teleostei</taxon>
        <taxon>Ostariophysi</taxon>
        <taxon>Cypriniformes</taxon>
        <taxon>Cyprinidae</taxon>
        <taxon>Cyprininae</taxon>
        <taxon>Cyprinus</taxon>
    </lineage>
</organism>
<dbReference type="Pfam" id="PF00619">
    <property type="entry name" value="CARD"/>
    <property type="match status" value="1"/>
</dbReference>
<dbReference type="Gene3D" id="3.40.50.300">
    <property type="entry name" value="P-loop containing nucleotide triphosphate hydrolases"/>
    <property type="match status" value="1"/>
</dbReference>
<dbReference type="Gene3D" id="2.30.30.40">
    <property type="entry name" value="SH3 Domains"/>
    <property type="match status" value="1"/>
</dbReference>
<name>A0A8C1IUB4_CYPCA</name>
<dbReference type="Proteomes" id="UP000694427">
    <property type="component" value="Unplaced"/>
</dbReference>
<evidence type="ECO:0000313" key="8">
    <source>
        <dbReference type="Proteomes" id="UP000694427"/>
    </source>
</evidence>
<accession>A0A8C1IUB4</accession>
<feature type="coiled-coil region" evidence="3">
    <location>
        <begin position="153"/>
        <end position="433"/>
    </location>
</feature>
<evidence type="ECO:0000256" key="1">
    <source>
        <dbReference type="ARBA" id="ARBA00022553"/>
    </source>
</evidence>
<dbReference type="PROSITE" id="PS50209">
    <property type="entry name" value="CARD"/>
    <property type="match status" value="1"/>
</dbReference>
<keyword evidence="1" id="KW-0597">Phosphoprotein</keyword>
<proteinExistence type="predicted"/>
<evidence type="ECO:0000256" key="3">
    <source>
        <dbReference type="SAM" id="Coils"/>
    </source>
</evidence>
<dbReference type="SUPFAM" id="SSF50156">
    <property type="entry name" value="PDZ domain-like"/>
    <property type="match status" value="1"/>
</dbReference>
<feature type="domain" description="CARD" evidence="6">
    <location>
        <begin position="12"/>
        <end position="104"/>
    </location>
</feature>
<dbReference type="GO" id="GO:0050700">
    <property type="term" value="F:CARD domain binding"/>
    <property type="evidence" value="ECO:0007669"/>
    <property type="project" value="TreeGrafter"/>
</dbReference>
<dbReference type="PANTHER" id="PTHR14559">
    <property type="entry name" value="CASPASE RECRUITMENT DOMAIN FAMILY"/>
    <property type="match status" value="1"/>
</dbReference>
<dbReference type="CDD" id="cd06736">
    <property type="entry name" value="PDZ_CARD11_CARD14-like"/>
    <property type="match status" value="1"/>
</dbReference>
<reference evidence="7" key="2">
    <citation type="submission" date="2025-09" db="UniProtKB">
        <authorList>
            <consortium name="Ensembl"/>
        </authorList>
    </citation>
    <scope>IDENTIFICATION</scope>
</reference>
<protein>
    <submittedName>
        <fullName evidence="7">Caspase recruitment domain-containing protein 11-like</fullName>
    </submittedName>
</protein>
<dbReference type="InterPro" id="IPR036034">
    <property type="entry name" value="PDZ_sf"/>
</dbReference>
<evidence type="ECO:0000256" key="2">
    <source>
        <dbReference type="ARBA" id="ARBA00023054"/>
    </source>
</evidence>
<evidence type="ECO:0000256" key="4">
    <source>
        <dbReference type="SAM" id="MobiDB-lite"/>
    </source>
</evidence>
<dbReference type="AlphaFoldDB" id="A0A8C1IUB4"/>
<dbReference type="InterPro" id="IPR011029">
    <property type="entry name" value="DEATH-like_dom_sf"/>
</dbReference>
<dbReference type="PANTHER" id="PTHR14559:SF4">
    <property type="entry name" value="CASPASE RECRUITMENT DOMAIN-CONTAINING PROTEIN 11"/>
    <property type="match status" value="1"/>
</dbReference>
<dbReference type="Ensembl" id="ENSCCRT00010024532.1">
    <property type="protein sequence ID" value="ENSCCRP00010022441.1"/>
    <property type="gene ID" value="ENSCCRG00010009639.1"/>
</dbReference>
<dbReference type="SUPFAM" id="SSF52540">
    <property type="entry name" value="P-loop containing nucleoside triphosphate hydrolases"/>
    <property type="match status" value="1"/>
</dbReference>
<dbReference type="Gene3D" id="2.30.42.10">
    <property type="match status" value="1"/>
</dbReference>
<dbReference type="FunFam" id="2.30.42.10:FF:000285">
    <property type="entry name" value="Caspase recruitment domain family, member 11"/>
    <property type="match status" value="1"/>
</dbReference>
<keyword evidence="2 3" id="KW-0175">Coiled coil</keyword>
<dbReference type="FunFam" id="1.10.533.10:FF:000003">
    <property type="entry name" value="Caspase recruitment domain family, member 11"/>
    <property type="match status" value="1"/>
</dbReference>
<feature type="region of interest" description="Disordered" evidence="4">
    <location>
        <begin position="782"/>
        <end position="801"/>
    </location>
</feature>
<feature type="region of interest" description="Disordered" evidence="4">
    <location>
        <begin position="452"/>
        <end position="477"/>
    </location>
</feature>
<dbReference type="InterPro" id="IPR001478">
    <property type="entry name" value="PDZ"/>
</dbReference>
<feature type="domain" description="PDZ" evidence="5">
    <location>
        <begin position="597"/>
        <end position="672"/>
    </location>
</feature>
<reference evidence="7" key="1">
    <citation type="submission" date="2025-08" db="UniProtKB">
        <authorList>
            <consortium name="Ensembl"/>
        </authorList>
    </citation>
    <scope>IDENTIFICATION</scope>
</reference>
<keyword evidence="8" id="KW-1185">Reference proteome</keyword>
<dbReference type="GO" id="GO:0005737">
    <property type="term" value="C:cytoplasm"/>
    <property type="evidence" value="ECO:0007669"/>
    <property type="project" value="TreeGrafter"/>
</dbReference>
<evidence type="ECO:0000313" key="7">
    <source>
        <dbReference type="Ensembl" id="ENSCCRP00010022441.1"/>
    </source>
</evidence>
<dbReference type="InterPro" id="IPR001315">
    <property type="entry name" value="CARD"/>
</dbReference>
<dbReference type="InterPro" id="IPR027417">
    <property type="entry name" value="P-loop_NTPase"/>
</dbReference>
<dbReference type="Gene3D" id="1.10.533.10">
    <property type="entry name" value="Death Domain, Fas"/>
    <property type="match status" value="1"/>
</dbReference>
<dbReference type="GO" id="GO:0042981">
    <property type="term" value="P:regulation of apoptotic process"/>
    <property type="evidence" value="ECO:0007669"/>
    <property type="project" value="InterPro"/>
</dbReference>
<sequence>MENGGSMNLLDYGEASWENAEKNRYILCRFINPNKLTSYLRQCKVIDEQDEDEVLNSRLLESKVNRAGRLLDILHTKGERGYVVFLESLELYYPDLYKLVTGKEPTRRCSTIVVEEGQEGLIQFLMNEVIKLQQQSRAKDVQRVDIMTKCRTLEDEHKKLRLANQELHTFQERYNKMKEERNNYNDELIKVKDDNYQLAMRFAQLSEEKNMAVMRSRDLQLEIDQLKHKLNKVEEECKMERRQSLKLKNDIENRPRKEQIFELERENEVLKIKLQELQSIIQPGPLPDSDKAILDILEHDRQEALEDRQELVNRLYNLHEEVRQAEELRDKYLEEKEDLELKCSTLVKDCEMYKNRMNTVMVQLEEVERERDQAFKSRDDAQHLVSQCLIDKDKYRKQIRELEEKSDELQIEIVRKEAKIVNLECKLRRMVKENGLDQSLPRDITPLIIAQHFGQPDGNTGGPSEDSGEDIVDDQEPKLQRRCNLKGRVSTNLKLFFKISHGILLFKNILCKIVSFFTIDDHDLDMSSYGPSSIHSSSSSHQSESMDSYDLEQVNNIFRKFSLERPFRPSLTSGPPQNTLRPVQSLFLSGENLLSDITLIGGNDSGIFVSSVQSGSETDRAGVKVGHHLLMLEGSVRGEAQSVALDTCTKEEAHWTLQRCTGQVHLHYKSNYDGYRRLLKDIEDGTVVSGDSFYIRLNLNISSQLDNCSLNVRCDEVVHVLDTMHQGKCEWLCARVDPFTNKDTEKGTIPSYSRAQQLLLVKIQKLMCRGGREEVDTLQRLRNTLQPEEPTPSQDPKSSPRLSRASVFIFQLLQFVSRVDNKYKRMNSNERVRITAHPHLYLFISSVYAELLLLKLTQSDLTKSLNLIPYSLVTPQQCQRKRPVLFTPNILAKTIVQKFLNLGGAMEFNICKPDIVTKDEFLMKQKIEPIIYSKEKQACTYECITPENIEAVAFKNKHCLLEADLSCVKDLLRREIYPIVIFIKICERNIKKLSRRLPLRVDSEEEFLKMCRSKEKELETLPCLYAGVEPDCWGGVEDLVRIIKDKIFEEQKKTVWVEQDLL</sequence>
<dbReference type="PROSITE" id="PS50106">
    <property type="entry name" value="PDZ"/>
    <property type="match status" value="1"/>
</dbReference>
<dbReference type="FunFam" id="3.40.50.300:FF:000770">
    <property type="entry name" value="Caspase recruitment domain family, member 11"/>
    <property type="match status" value="1"/>
</dbReference>
<evidence type="ECO:0000259" key="5">
    <source>
        <dbReference type="PROSITE" id="PS50106"/>
    </source>
</evidence>
<dbReference type="SUPFAM" id="SSF47986">
    <property type="entry name" value="DEATH domain"/>
    <property type="match status" value="1"/>
</dbReference>
<evidence type="ECO:0000259" key="6">
    <source>
        <dbReference type="PROSITE" id="PS50209"/>
    </source>
</evidence>